<dbReference type="SUPFAM" id="SSF51322">
    <property type="entry name" value="Cyanovirin-N"/>
    <property type="match status" value="1"/>
</dbReference>
<evidence type="ECO:0000259" key="2">
    <source>
        <dbReference type="Pfam" id="PF08881"/>
    </source>
</evidence>
<dbReference type="InterPro" id="IPR011058">
    <property type="entry name" value="Cyanovirin-N"/>
</dbReference>
<organism evidence="3 4">
    <name type="scientific">Monilinia vaccinii-corymbosi</name>
    <dbReference type="NCBI Taxonomy" id="61207"/>
    <lineage>
        <taxon>Eukaryota</taxon>
        <taxon>Fungi</taxon>
        <taxon>Dikarya</taxon>
        <taxon>Ascomycota</taxon>
        <taxon>Pezizomycotina</taxon>
        <taxon>Leotiomycetes</taxon>
        <taxon>Helotiales</taxon>
        <taxon>Sclerotiniaceae</taxon>
        <taxon>Monilinia</taxon>
    </lineage>
</organism>
<keyword evidence="1" id="KW-0732">Signal</keyword>
<dbReference type="Proteomes" id="UP000672032">
    <property type="component" value="Chromosome 4"/>
</dbReference>
<evidence type="ECO:0000313" key="3">
    <source>
        <dbReference type="EMBL" id="QSZ34405.1"/>
    </source>
</evidence>
<reference evidence="3" key="1">
    <citation type="submission" date="2020-10" db="EMBL/GenBank/DDBJ databases">
        <title>Genome Sequence of Monilinia vaccinii-corymbosi Sheds Light on Mummy Berry Disease Infection of Blueberry and Mating Type.</title>
        <authorList>
            <person name="Yow A.G."/>
            <person name="Zhang Y."/>
            <person name="Bansal K."/>
            <person name="Eacker S.M."/>
            <person name="Sullivan S."/>
            <person name="Liachko I."/>
            <person name="Cubeta M.A."/>
            <person name="Rollins J.A."/>
            <person name="Ashrafi H."/>
        </authorList>
    </citation>
    <scope>NUCLEOTIDE SEQUENCE</scope>
    <source>
        <strain evidence="3">RL-1</strain>
    </source>
</reference>
<dbReference type="EMBL" id="CP063408">
    <property type="protein sequence ID" value="QSZ34405.1"/>
    <property type="molecule type" value="Genomic_DNA"/>
</dbReference>
<evidence type="ECO:0000256" key="1">
    <source>
        <dbReference type="SAM" id="SignalP"/>
    </source>
</evidence>
<dbReference type="InterPro" id="IPR036673">
    <property type="entry name" value="Cyanovirin-N_sf"/>
</dbReference>
<dbReference type="Pfam" id="PF08881">
    <property type="entry name" value="CVNH"/>
    <property type="match status" value="1"/>
</dbReference>
<gene>
    <name evidence="3" type="ORF">DSL72_005997</name>
</gene>
<protein>
    <recommendedName>
        <fullName evidence="2">Cyanovirin-N domain-containing protein</fullName>
    </recommendedName>
</protein>
<dbReference type="AlphaFoldDB" id="A0A8A3PH87"/>
<feature type="signal peptide" evidence="1">
    <location>
        <begin position="1"/>
        <end position="19"/>
    </location>
</feature>
<dbReference type="PROSITE" id="PS51257">
    <property type="entry name" value="PROKAR_LIPOPROTEIN"/>
    <property type="match status" value="1"/>
</dbReference>
<dbReference type="OrthoDB" id="2947935at2759"/>
<feature type="domain" description="Cyanovirin-N" evidence="2">
    <location>
        <begin position="55"/>
        <end position="121"/>
    </location>
</feature>
<sequence length="126" mass="13593">MTKLSSVLLVSVLVSVTNAASGFLGACNVGTLKYNDDTHSIYIKCGNRQLSKNLADNCIANSDGALAWDPNGNYDRSCDSCRLKTQDKKQFLECESCSRIKGGSSRRPSIDLNQGIGYNGGLYCNN</sequence>
<evidence type="ECO:0000313" key="4">
    <source>
        <dbReference type="Proteomes" id="UP000672032"/>
    </source>
</evidence>
<name>A0A8A3PH87_9HELO</name>
<keyword evidence="4" id="KW-1185">Reference proteome</keyword>
<accession>A0A8A3PH87</accession>
<proteinExistence type="predicted"/>
<dbReference type="Gene3D" id="2.30.60.10">
    <property type="entry name" value="Cyanovirin-N"/>
    <property type="match status" value="1"/>
</dbReference>
<feature type="chain" id="PRO_5032617452" description="Cyanovirin-N domain-containing protein" evidence="1">
    <location>
        <begin position="20"/>
        <end position="126"/>
    </location>
</feature>